<dbReference type="CDD" id="cd03018">
    <property type="entry name" value="PRX_AhpE_like"/>
    <property type="match status" value="1"/>
</dbReference>
<comment type="caution">
    <text evidence="7">The sequence shown here is derived from an EMBL/GenBank/DDBJ whole genome shotgun (WGS) entry which is preliminary data.</text>
</comment>
<dbReference type="RefSeq" id="WP_122825474.1">
    <property type="nucleotide sequence ID" value="NZ_CP033325.1"/>
</dbReference>
<dbReference type="EMBL" id="JBHSGF010000005">
    <property type="protein sequence ID" value="MFC4555270.1"/>
    <property type="molecule type" value="Genomic_DNA"/>
</dbReference>
<feature type="domain" description="Thioredoxin" evidence="6">
    <location>
        <begin position="7"/>
        <end position="152"/>
    </location>
</feature>
<protein>
    <submittedName>
        <fullName evidence="7">Peroxiredoxin</fullName>
    </submittedName>
</protein>
<dbReference type="InterPro" id="IPR000866">
    <property type="entry name" value="AhpC/TSA"/>
</dbReference>
<sequence length="155" mass="16637">MTQAGLPELGRPAPELELPDTHGTPVRLSTLRGGPVLLVFFPFAFSGVCTSELSALRDRGDGLAGVRVLGVSCDPVFTLRAWSEQERFGLELLSDFWPHGAAARAYGVFDAASGHSRRGSFLLDADGVLRWSVLSPAGRARDVGQYVDAARALQR</sequence>
<evidence type="ECO:0000313" key="7">
    <source>
        <dbReference type="EMBL" id="MFC4555270.1"/>
    </source>
</evidence>
<keyword evidence="1" id="KW-0575">Peroxidase</keyword>
<dbReference type="InterPro" id="IPR036249">
    <property type="entry name" value="Thioredoxin-like_sf"/>
</dbReference>
<dbReference type="PANTHER" id="PTHR43110:SF1">
    <property type="entry name" value="THIOL PEROXIDASE"/>
    <property type="match status" value="1"/>
</dbReference>
<dbReference type="PIRSF" id="PIRSF000239">
    <property type="entry name" value="AHPC"/>
    <property type="match status" value="1"/>
</dbReference>
<keyword evidence="4" id="KW-0676">Redox-active center</keyword>
<evidence type="ECO:0000256" key="1">
    <source>
        <dbReference type="ARBA" id="ARBA00022559"/>
    </source>
</evidence>
<feature type="region of interest" description="Disordered" evidence="5">
    <location>
        <begin position="1"/>
        <end position="21"/>
    </location>
</feature>
<evidence type="ECO:0000313" key="8">
    <source>
        <dbReference type="Proteomes" id="UP001595955"/>
    </source>
</evidence>
<evidence type="ECO:0000256" key="4">
    <source>
        <dbReference type="ARBA" id="ARBA00023284"/>
    </source>
</evidence>
<accession>A0ABV9DB51</accession>
<evidence type="ECO:0000256" key="3">
    <source>
        <dbReference type="ARBA" id="ARBA00023002"/>
    </source>
</evidence>
<proteinExistence type="predicted"/>
<dbReference type="Gene3D" id="3.40.30.10">
    <property type="entry name" value="Glutaredoxin"/>
    <property type="match status" value="1"/>
</dbReference>
<gene>
    <name evidence="7" type="ORF">ACFO3F_08415</name>
</gene>
<dbReference type="InterPro" id="IPR013766">
    <property type="entry name" value="Thioredoxin_domain"/>
</dbReference>
<dbReference type="Proteomes" id="UP001595955">
    <property type="component" value="Unassembled WGS sequence"/>
</dbReference>
<dbReference type="Pfam" id="PF00578">
    <property type="entry name" value="AhpC-TSA"/>
    <property type="match status" value="1"/>
</dbReference>
<dbReference type="PROSITE" id="PS51352">
    <property type="entry name" value="THIOREDOXIN_2"/>
    <property type="match status" value="1"/>
</dbReference>
<evidence type="ECO:0000256" key="5">
    <source>
        <dbReference type="SAM" id="MobiDB-lite"/>
    </source>
</evidence>
<dbReference type="PANTHER" id="PTHR43110">
    <property type="entry name" value="THIOL PEROXIDASE"/>
    <property type="match status" value="1"/>
</dbReference>
<reference evidence="8" key="1">
    <citation type="journal article" date="2019" name="Int. J. Syst. Evol. Microbiol.">
        <title>The Global Catalogue of Microorganisms (GCM) 10K type strain sequencing project: providing services to taxonomists for standard genome sequencing and annotation.</title>
        <authorList>
            <consortium name="The Broad Institute Genomics Platform"/>
            <consortium name="The Broad Institute Genome Sequencing Center for Infectious Disease"/>
            <person name="Wu L."/>
            <person name="Ma J."/>
        </authorList>
    </citation>
    <scope>NUCLEOTIDE SEQUENCE [LARGE SCALE GENOMIC DNA]</scope>
    <source>
        <strain evidence="8">JCM 3369</strain>
    </source>
</reference>
<dbReference type="InterPro" id="IPR024706">
    <property type="entry name" value="Peroxiredoxin_AhpC-typ"/>
</dbReference>
<dbReference type="InterPro" id="IPR050455">
    <property type="entry name" value="Tpx_Peroxidase_subfamily"/>
</dbReference>
<organism evidence="7 8">
    <name type="scientific">Georgenia faecalis</name>
    <dbReference type="NCBI Taxonomy" id="2483799"/>
    <lineage>
        <taxon>Bacteria</taxon>
        <taxon>Bacillati</taxon>
        <taxon>Actinomycetota</taxon>
        <taxon>Actinomycetes</taxon>
        <taxon>Micrococcales</taxon>
        <taxon>Bogoriellaceae</taxon>
        <taxon>Georgenia</taxon>
    </lineage>
</organism>
<dbReference type="SUPFAM" id="SSF52833">
    <property type="entry name" value="Thioredoxin-like"/>
    <property type="match status" value="1"/>
</dbReference>
<name>A0ABV9DB51_9MICO</name>
<keyword evidence="2" id="KW-0049">Antioxidant</keyword>
<keyword evidence="8" id="KW-1185">Reference proteome</keyword>
<keyword evidence="3" id="KW-0560">Oxidoreductase</keyword>
<evidence type="ECO:0000256" key="2">
    <source>
        <dbReference type="ARBA" id="ARBA00022862"/>
    </source>
</evidence>
<evidence type="ECO:0000259" key="6">
    <source>
        <dbReference type="PROSITE" id="PS51352"/>
    </source>
</evidence>